<proteinExistence type="predicted"/>
<evidence type="ECO:0000313" key="1">
    <source>
        <dbReference type="EMBL" id="MED6132747.1"/>
    </source>
</evidence>
<gene>
    <name evidence="1" type="ORF">PIB30_021719</name>
</gene>
<dbReference type="EMBL" id="JASCZI010060487">
    <property type="protein sequence ID" value="MED6132747.1"/>
    <property type="molecule type" value="Genomic_DNA"/>
</dbReference>
<name>A0ABU6S8Z7_9FABA</name>
<organism evidence="1 2">
    <name type="scientific">Stylosanthes scabra</name>
    <dbReference type="NCBI Taxonomy" id="79078"/>
    <lineage>
        <taxon>Eukaryota</taxon>
        <taxon>Viridiplantae</taxon>
        <taxon>Streptophyta</taxon>
        <taxon>Embryophyta</taxon>
        <taxon>Tracheophyta</taxon>
        <taxon>Spermatophyta</taxon>
        <taxon>Magnoliopsida</taxon>
        <taxon>eudicotyledons</taxon>
        <taxon>Gunneridae</taxon>
        <taxon>Pentapetalae</taxon>
        <taxon>rosids</taxon>
        <taxon>fabids</taxon>
        <taxon>Fabales</taxon>
        <taxon>Fabaceae</taxon>
        <taxon>Papilionoideae</taxon>
        <taxon>50 kb inversion clade</taxon>
        <taxon>dalbergioids sensu lato</taxon>
        <taxon>Dalbergieae</taxon>
        <taxon>Pterocarpus clade</taxon>
        <taxon>Stylosanthes</taxon>
    </lineage>
</organism>
<evidence type="ECO:0000313" key="2">
    <source>
        <dbReference type="Proteomes" id="UP001341840"/>
    </source>
</evidence>
<keyword evidence="2" id="KW-1185">Reference proteome</keyword>
<dbReference type="Proteomes" id="UP001341840">
    <property type="component" value="Unassembled WGS sequence"/>
</dbReference>
<protein>
    <submittedName>
        <fullName evidence="1">Uncharacterized protein</fullName>
    </submittedName>
</protein>
<accession>A0ABU6S8Z7</accession>
<sequence length="74" mass="8381">MCADARNPFGISGFHRQVHRIVSSNKEVGLWTELGGRSRWIHAEAWSRRGLEVMDRVGLTLERGLDMVMGCSPR</sequence>
<comment type="caution">
    <text evidence="1">The sequence shown here is derived from an EMBL/GenBank/DDBJ whole genome shotgun (WGS) entry which is preliminary data.</text>
</comment>
<reference evidence="1 2" key="1">
    <citation type="journal article" date="2023" name="Plants (Basel)">
        <title>Bridging the Gap: Combining Genomics and Transcriptomics Approaches to Understand Stylosanthes scabra, an Orphan Legume from the Brazilian Caatinga.</title>
        <authorList>
            <person name="Ferreira-Neto J.R.C."/>
            <person name="da Silva M.D."/>
            <person name="Binneck E."/>
            <person name="de Melo N.F."/>
            <person name="da Silva R.H."/>
            <person name="de Melo A.L.T.M."/>
            <person name="Pandolfi V."/>
            <person name="Bustamante F.O."/>
            <person name="Brasileiro-Vidal A.C."/>
            <person name="Benko-Iseppon A.M."/>
        </authorList>
    </citation>
    <scope>NUCLEOTIDE SEQUENCE [LARGE SCALE GENOMIC DNA]</scope>
    <source>
        <tissue evidence="1">Leaves</tissue>
    </source>
</reference>